<comment type="caution">
    <text evidence="2">The sequence shown here is derived from an EMBL/GenBank/DDBJ whole genome shotgun (WGS) entry which is preliminary data.</text>
</comment>
<evidence type="ECO:0000259" key="1">
    <source>
        <dbReference type="Pfam" id="PF17851"/>
    </source>
</evidence>
<dbReference type="InterPro" id="IPR041542">
    <property type="entry name" value="GH43_C2"/>
</dbReference>
<dbReference type="Gene3D" id="2.60.120.200">
    <property type="match status" value="1"/>
</dbReference>
<dbReference type="InterPro" id="IPR013320">
    <property type="entry name" value="ConA-like_dom_sf"/>
</dbReference>
<proteinExistence type="predicted"/>
<dbReference type="SUPFAM" id="SSF49899">
    <property type="entry name" value="Concanavalin A-like lectins/glucanases"/>
    <property type="match status" value="1"/>
</dbReference>
<name>A0ABR2XIV1_9PEZI</name>
<sequence>MTGTLPSVDKNLPKCGPFVNEPEVLDFSPGSDLPSTFLFWRPPESFLTISPPEHPGTPRITIPGESDSGFTLFDLSVDLLFTSTVADSEAGITIVLTEFQHIDLGIVSLRSSNSSSISSPRFRAETSGERNYTAPEETVLPISHSWSNKPVRLAVSAKGDSLYTFTASLASRGREVKSLGSASAETVSGGSGPFTGTVIGIDATRNNGTGMAPAYFNRRDIHQ</sequence>
<organism evidence="2 3">
    <name type="scientific">Seiridium cardinale</name>
    <dbReference type="NCBI Taxonomy" id="138064"/>
    <lineage>
        <taxon>Eukaryota</taxon>
        <taxon>Fungi</taxon>
        <taxon>Dikarya</taxon>
        <taxon>Ascomycota</taxon>
        <taxon>Pezizomycotina</taxon>
        <taxon>Sordariomycetes</taxon>
        <taxon>Xylariomycetidae</taxon>
        <taxon>Amphisphaeriales</taxon>
        <taxon>Sporocadaceae</taxon>
        <taxon>Seiridium</taxon>
    </lineage>
</organism>
<evidence type="ECO:0000313" key="3">
    <source>
        <dbReference type="Proteomes" id="UP001465668"/>
    </source>
</evidence>
<feature type="domain" description="Beta-xylosidase C-terminal Concanavalin A-like" evidence="1">
    <location>
        <begin position="73"/>
        <end position="217"/>
    </location>
</feature>
<dbReference type="Proteomes" id="UP001465668">
    <property type="component" value="Unassembled WGS sequence"/>
</dbReference>
<dbReference type="Pfam" id="PF17851">
    <property type="entry name" value="GH43_C2"/>
    <property type="match status" value="1"/>
</dbReference>
<keyword evidence="3" id="KW-1185">Reference proteome</keyword>
<protein>
    <submittedName>
        <fullName evidence="2">Arabinofuranosidase</fullName>
    </submittedName>
</protein>
<dbReference type="EMBL" id="JARVKM010000047">
    <property type="protein sequence ID" value="KAK9773749.1"/>
    <property type="molecule type" value="Genomic_DNA"/>
</dbReference>
<evidence type="ECO:0000313" key="2">
    <source>
        <dbReference type="EMBL" id="KAK9773749.1"/>
    </source>
</evidence>
<gene>
    <name evidence="2" type="ORF">SCAR479_09390</name>
</gene>
<reference evidence="2 3" key="1">
    <citation type="submission" date="2024-02" db="EMBL/GenBank/DDBJ databases">
        <title>First draft genome assembly of two strains of Seiridium cardinale.</title>
        <authorList>
            <person name="Emiliani G."/>
            <person name="Scali E."/>
        </authorList>
    </citation>
    <scope>NUCLEOTIDE SEQUENCE [LARGE SCALE GENOMIC DNA]</scope>
    <source>
        <strain evidence="2 3">BM-138-000479</strain>
    </source>
</reference>
<accession>A0ABR2XIV1</accession>